<gene>
    <name evidence="1" type="ORF">PUR29_36315</name>
</gene>
<organism evidence="1 2">
    <name type="scientific">Methylobacterium ajmalii</name>
    <dbReference type="NCBI Taxonomy" id="2738439"/>
    <lineage>
        <taxon>Bacteria</taxon>
        <taxon>Pseudomonadati</taxon>
        <taxon>Pseudomonadota</taxon>
        <taxon>Alphaproteobacteria</taxon>
        <taxon>Hyphomicrobiales</taxon>
        <taxon>Methylobacteriaceae</taxon>
        <taxon>Methylobacterium</taxon>
    </lineage>
</organism>
<protein>
    <recommendedName>
        <fullName evidence="3">Cytotoxic translational repressor of toxin-antitoxin stability system</fullName>
    </recommendedName>
</protein>
<proteinExistence type="predicted"/>
<comment type="caution">
    <text evidence="1">The sequence shown here is derived from an EMBL/GenBank/DDBJ whole genome shotgun (WGS) entry which is preliminary data.</text>
</comment>
<dbReference type="RefSeq" id="WP_346013850.1">
    <property type="nucleotide sequence ID" value="NZ_JAQYXP010000009.1"/>
</dbReference>
<dbReference type="Gene3D" id="3.30.2310.20">
    <property type="entry name" value="RelE-like"/>
    <property type="match status" value="1"/>
</dbReference>
<evidence type="ECO:0008006" key="3">
    <source>
        <dbReference type="Google" id="ProtNLM"/>
    </source>
</evidence>
<accession>A0ABV0A6Z6</accession>
<evidence type="ECO:0000313" key="1">
    <source>
        <dbReference type="EMBL" id="MEN3238902.1"/>
    </source>
</evidence>
<name>A0ABV0A6Z6_9HYPH</name>
<dbReference type="EMBL" id="JAQYXP010000009">
    <property type="protein sequence ID" value="MEN3238902.1"/>
    <property type="molecule type" value="Genomic_DNA"/>
</dbReference>
<dbReference type="Proteomes" id="UP001407347">
    <property type="component" value="Unassembled WGS sequence"/>
</dbReference>
<dbReference type="SUPFAM" id="SSF143011">
    <property type="entry name" value="RelE-like"/>
    <property type="match status" value="1"/>
</dbReference>
<evidence type="ECO:0000313" key="2">
    <source>
        <dbReference type="Proteomes" id="UP001407347"/>
    </source>
</evidence>
<keyword evidence="2" id="KW-1185">Reference proteome</keyword>
<dbReference type="InterPro" id="IPR035093">
    <property type="entry name" value="RelE/ParE_toxin_dom_sf"/>
</dbReference>
<sequence length="91" mass="10371">MKVRVTLEPSFTDGLKALPPDRRKAAGRALLKFAEEPGLPGLRFRPLKGRPDFFIINPTKGDRVILRKDADDLYAAVDVGPHDNVYRRWDR</sequence>
<reference evidence="1 2" key="1">
    <citation type="journal article" date="2023" name="PLoS ONE">
        <title>Complete genome assembly of Hawai'i environmental nontuberculous mycobacteria reveals unexpected co-isolation with methylobacteria.</title>
        <authorList>
            <person name="Hendrix J."/>
            <person name="Epperson L.E."/>
            <person name="Tong E.I."/>
            <person name="Chan Y.L."/>
            <person name="Hasan N.A."/>
            <person name="Dawrs S.N."/>
            <person name="Norton G.J."/>
            <person name="Virdi R."/>
            <person name="Crooks J.L."/>
            <person name="Chan E.D."/>
            <person name="Honda J.R."/>
            <person name="Strong M."/>
        </authorList>
    </citation>
    <scope>NUCLEOTIDE SEQUENCE [LARGE SCALE GENOMIC DNA]</scope>
    <source>
        <strain evidence="1 2">NJH_HI04-1</strain>
    </source>
</reference>